<evidence type="ECO:0000313" key="3">
    <source>
        <dbReference type="EMBL" id="BAT80810.1"/>
    </source>
</evidence>
<feature type="compositionally biased region" description="Basic and acidic residues" evidence="1">
    <location>
        <begin position="1"/>
        <end position="12"/>
    </location>
</feature>
<reference evidence="3 4" key="1">
    <citation type="journal article" date="2015" name="Sci. Rep.">
        <title>The power of single molecule real-time sequencing technology in the de novo assembly of a eukaryotic genome.</title>
        <authorList>
            <person name="Sakai H."/>
            <person name="Naito K."/>
            <person name="Ogiso-Tanaka E."/>
            <person name="Takahashi Y."/>
            <person name="Iseki K."/>
            <person name="Muto C."/>
            <person name="Satou K."/>
            <person name="Teruya K."/>
            <person name="Shiroma A."/>
            <person name="Shimoji M."/>
            <person name="Hirano T."/>
            <person name="Itoh T."/>
            <person name="Kaga A."/>
            <person name="Tomooka N."/>
        </authorList>
    </citation>
    <scope>NUCLEOTIDE SEQUENCE [LARGE SCALE GENOMIC DNA]</scope>
    <source>
        <strain evidence="4">cv. Shumari</strain>
    </source>
</reference>
<keyword evidence="2" id="KW-1133">Transmembrane helix</keyword>
<keyword evidence="4" id="KW-1185">Reference proteome</keyword>
<dbReference type="AlphaFoldDB" id="A0A0S3RJN6"/>
<keyword evidence="2" id="KW-0812">Transmembrane</keyword>
<dbReference type="EMBL" id="AP015036">
    <property type="protein sequence ID" value="BAT80810.1"/>
    <property type="molecule type" value="Genomic_DNA"/>
</dbReference>
<dbReference type="Proteomes" id="UP000291084">
    <property type="component" value="Chromosome 3"/>
</dbReference>
<name>A0A0S3RJN6_PHAAN</name>
<proteinExistence type="predicted"/>
<evidence type="ECO:0000256" key="2">
    <source>
        <dbReference type="SAM" id="Phobius"/>
    </source>
</evidence>
<protein>
    <submittedName>
        <fullName evidence="3">Uncharacterized protein</fullName>
    </submittedName>
</protein>
<sequence>MTSYERSLRSEAGEVSSKGWVQSLTSSLSNTGIPSDEAMDSANVLFPLPGCPFIAIITFDSIFPIFSFQTPPLQFSVLPFIFTFAFFQ</sequence>
<evidence type="ECO:0000313" key="4">
    <source>
        <dbReference type="Proteomes" id="UP000291084"/>
    </source>
</evidence>
<accession>A0A0S3RJN6</accession>
<evidence type="ECO:0000256" key="1">
    <source>
        <dbReference type="SAM" id="MobiDB-lite"/>
    </source>
</evidence>
<organism evidence="3 4">
    <name type="scientific">Vigna angularis var. angularis</name>
    <dbReference type="NCBI Taxonomy" id="157739"/>
    <lineage>
        <taxon>Eukaryota</taxon>
        <taxon>Viridiplantae</taxon>
        <taxon>Streptophyta</taxon>
        <taxon>Embryophyta</taxon>
        <taxon>Tracheophyta</taxon>
        <taxon>Spermatophyta</taxon>
        <taxon>Magnoliopsida</taxon>
        <taxon>eudicotyledons</taxon>
        <taxon>Gunneridae</taxon>
        <taxon>Pentapetalae</taxon>
        <taxon>rosids</taxon>
        <taxon>fabids</taxon>
        <taxon>Fabales</taxon>
        <taxon>Fabaceae</taxon>
        <taxon>Papilionoideae</taxon>
        <taxon>50 kb inversion clade</taxon>
        <taxon>NPAAA clade</taxon>
        <taxon>indigoferoid/millettioid clade</taxon>
        <taxon>Phaseoleae</taxon>
        <taxon>Vigna</taxon>
    </lineage>
</organism>
<keyword evidence="2" id="KW-0472">Membrane</keyword>
<feature type="region of interest" description="Disordered" evidence="1">
    <location>
        <begin position="1"/>
        <end position="20"/>
    </location>
</feature>
<feature type="transmembrane region" description="Helical" evidence="2">
    <location>
        <begin position="44"/>
        <end position="66"/>
    </location>
</feature>
<gene>
    <name evidence="3" type="primary">Vigan.03G041900</name>
    <name evidence="3" type="ORF">VIGAN_03041900</name>
</gene>